<evidence type="ECO:0000256" key="1">
    <source>
        <dbReference type="SAM" id="MobiDB-lite"/>
    </source>
</evidence>
<keyword evidence="3" id="KW-1185">Reference proteome</keyword>
<dbReference type="EMBL" id="KV005658">
    <property type="protein sequence ID" value="KZV33864.1"/>
    <property type="molecule type" value="Genomic_DNA"/>
</dbReference>
<feature type="region of interest" description="Disordered" evidence="1">
    <location>
        <begin position="43"/>
        <end position="68"/>
    </location>
</feature>
<feature type="region of interest" description="Disordered" evidence="1">
    <location>
        <begin position="90"/>
        <end position="196"/>
    </location>
</feature>
<protein>
    <submittedName>
        <fullName evidence="2">Uncharacterized protein</fullName>
    </submittedName>
</protein>
<evidence type="ECO:0000313" key="3">
    <source>
        <dbReference type="Proteomes" id="UP000250235"/>
    </source>
</evidence>
<organism evidence="2 3">
    <name type="scientific">Dorcoceras hygrometricum</name>
    <dbReference type="NCBI Taxonomy" id="472368"/>
    <lineage>
        <taxon>Eukaryota</taxon>
        <taxon>Viridiplantae</taxon>
        <taxon>Streptophyta</taxon>
        <taxon>Embryophyta</taxon>
        <taxon>Tracheophyta</taxon>
        <taxon>Spermatophyta</taxon>
        <taxon>Magnoliopsida</taxon>
        <taxon>eudicotyledons</taxon>
        <taxon>Gunneridae</taxon>
        <taxon>Pentapetalae</taxon>
        <taxon>asterids</taxon>
        <taxon>lamiids</taxon>
        <taxon>Lamiales</taxon>
        <taxon>Gesneriaceae</taxon>
        <taxon>Didymocarpoideae</taxon>
        <taxon>Trichosporeae</taxon>
        <taxon>Loxocarpinae</taxon>
        <taxon>Dorcoceras</taxon>
    </lineage>
</organism>
<gene>
    <name evidence="2" type="ORF">F511_29851</name>
</gene>
<feature type="compositionally biased region" description="Low complexity" evidence="1">
    <location>
        <begin position="179"/>
        <end position="190"/>
    </location>
</feature>
<dbReference type="Proteomes" id="UP000250235">
    <property type="component" value="Unassembled WGS sequence"/>
</dbReference>
<evidence type="ECO:0000313" key="2">
    <source>
        <dbReference type="EMBL" id="KZV33864.1"/>
    </source>
</evidence>
<feature type="compositionally biased region" description="Basic and acidic residues" evidence="1">
    <location>
        <begin position="90"/>
        <end position="120"/>
    </location>
</feature>
<reference evidence="2 3" key="1">
    <citation type="journal article" date="2015" name="Proc. Natl. Acad. Sci. U.S.A.">
        <title>The resurrection genome of Boea hygrometrica: A blueprint for survival of dehydration.</title>
        <authorList>
            <person name="Xiao L."/>
            <person name="Yang G."/>
            <person name="Zhang L."/>
            <person name="Yang X."/>
            <person name="Zhao S."/>
            <person name="Ji Z."/>
            <person name="Zhou Q."/>
            <person name="Hu M."/>
            <person name="Wang Y."/>
            <person name="Chen M."/>
            <person name="Xu Y."/>
            <person name="Jin H."/>
            <person name="Xiao X."/>
            <person name="Hu G."/>
            <person name="Bao F."/>
            <person name="Hu Y."/>
            <person name="Wan P."/>
            <person name="Li L."/>
            <person name="Deng X."/>
            <person name="Kuang T."/>
            <person name="Xiang C."/>
            <person name="Zhu J.K."/>
            <person name="Oliver M.J."/>
            <person name="He Y."/>
        </authorList>
    </citation>
    <scope>NUCLEOTIDE SEQUENCE [LARGE SCALE GENOMIC DNA]</scope>
    <source>
        <strain evidence="3">cv. XS01</strain>
    </source>
</reference>
<sequence length="225" mass="26422">MADQMDDDEVFDFSNAEFTRDDLVTALNDMVKEYRKLSRSFEEVKAENTSLQNSSTESSSVQLEDVDSLKTELSRLTAENELLRRHFAAECNRPNKDDRYRRDEKKEDRYKKEERYNRDDKEDDERTVERSKDKSKDKFKDRSKDRQMKTSSNKRLSRKHDRKLLVAEESTKSWADTVSDSSSSSSSSSDSEQEEVHCFMAEQMDDDEVLIFPTLNLHVMTLSLH</sequence>
<name>A0A2Z7BHJ1_9LAMI</name>
<dbReference type="AlphaFoldDB" id="A0A2Z7BHJ1"/>
<feature type="compositionally biased region" description="Basic and acidic residues" evidence="1">
    <location>
        <begin position="127"/>
        <end position="148"/>
    </location>
</feature>
<feature type="compositionally biased region" description="Low complexity" evidence="1">
    <location>
        <begin position="47"/>
        <end position="63"/>
    </location>
</feature>
<proteinExistence type="predicted"/>
<accession>A0A2Z7BHJ1</accession>